<dbReference type="OrthoDB" id="5985073at2759"/>
<dbReference type="PANTHER" id="PTHR35560">
    <property type="entry name" value="BLL0132 PROTEIN"/>
    <property type="match status" value="1"/>
</dbReference>
<keyword evidence="2" id="KW-0472">Membrane</keyword>
<reference evidence="3 4" key="1">
    <citation type="journal article" date="2020" name="ISME J.">
        <title>Uncovering the hidden diversity of litter-decomposition mechanisms in mushroom-forming fungi.</title>
        <authorList>
            <person name="Floudas D."/>
            <person name="Bentzer J."/>
            <person name="Ahren D."/>
            <person name="Johansson T."/>
            <person name="Persson P."/>
            <person name="Tunlid A."/>
        </authorList>
    </citation>
    <scope>NUCLEOTIDE SEQUENCE [LARGE SCALE GENOMIC DNA]</scope>
    <source>
        <strain evidence="3 4">CBS 291.85</strain>
    </source>
</reference>
<proteinExistence type="predicted"/>
<organism evidence="3 4">
    <name type="scientific">Tetrapyrgos nigripes</name>
    <dbReference type="NCBI Taxonomy" id="182062"/>
    <lineage>
        <taxon>Eukaryota</taxon>
        <taxon>Fungi</taxon>
        <taxon>Dikarya</taxon>
        <taxon>Basidiomycota</taxon>
        <taxon>Agaricomycotina</taxon>
        <taxon>Agaricomycetes</taxon>
        <taxon>Agaricomycetidae</taxon>
        <taxon>Agaricales</taxon>
        <taxon>Marasmiineae</taxon>
        <taxon>Marasmiaceae</taxon>
        <taxon>Tetrapyrgos</taxon>
    </lineage>
</organism>
<sequence length="1030" mass="112820">MFFQILLTSWTIYAPNYSSPTLRIWICRPLFNISSDIDWIEDHFSSSSSLRPTFSASRTPLTNYSHKIPVQSLCFKTLKTKSLTIGYPTKMTSGIYAEYIQAKVAKAIREALTDPHRTSFAKAGDDIFNKLELGKNTLKLCHAFKSPKRRESFRKYVRKTTNNYKGTLRSQLFETTLGKKKKGLHSAVIKLEATLKVTHNEAQRVKFTCRVALWRRYIRDIIANSTPTQTKRLRGDTEESSAAPEASSDTEESSSKLDSFWSGFDSWLAGLSKKMGSNIESAAWRRYLDETAKLDEKESSASIAAPALLASTSIFRAVTLPTTNTHPQPDNATTSFFEEQDKRMDTAGDIEELQVYEARMVAGNRTRHPLYSPTLSSHNSPHPGSSLSFGTRFHQPAARWNSGSVSSSRGHTSSPMYPFNDESFLSSPGPETSGAPPITSFLFSPSPNDSSIRNRPYGSGTREHHRSISGVSSSLSPPLSSPLSSSFSSSVSSSHAEGWSNGSTAASGAHSAGPLKLRLYKLQLNYGSTVGTRHLPLEPMRSLNPLPLISAFFLVLQASNNVFAASRALRARDAFTTFSDNSINEGENHDPLKAPDGSEIRSISIGTTGTTVPAYWSTGVENQMQEATQAFIVIHGKLRDGDNYWSIMQQALESAVQDNYPGVDSKAVVVAPQFFSERFNSGEYSNTDLAFLDVNAWQAGDVAVHPQGTKVTSMDAIDSLIQTFADKNQYPSMKSVIVVGHGGGGQLIARYAAVGIDPPDGISLRYIVGDPSTNAYFTTHRPVATTENNFNSSCDFSNVWRYGFDNFTGTTQLSAQEPFVYFQKYINRDIVFLIANDDTDVNGDQYCPALVQGGTARRDRNLAWWAYINTLARTPEPVQLLSNLVPEFAKNKNLPNWSNATRSSSFIGPKLIVVENAGHDPAQVLGGSEGRAALWNAMSDMPQGWRPDGWNDTTSDCGFCDGDQERRTQMSDMNSNTTTAGDNSSSGSASGSGGDNNGALGHGLKGALEVMLVVLAIVIIWTFLPRSLLL</sequence>
<name>A0A8H5F1A7_9AGAR</name>
<gene>
    <name evidence="3" type="ORF">D9758_017718</name>
</gene>
<evidence type="ECO:0000313" key="3">
    <source>
        <dbReference type="EMBL" id="KAF5320024.1"/>
    </source>
</evidence>
<feature type="compositionally biased region" description="Low complexity" evidence="1">
    <location>
        <begin position="974"/>
        <end position="989"/>
    </location>
</feature>
<dbReference type="Gene3D" id="3.40.50.1820">
    <property type="entry name" value="alpha/beta hydrolase"/>
    <property type="match status" value="1"/>
</dbReference>
<comment type="caution">
    <text evidence="3">The sequence shown here is derived from an EMBL/GenBank/DDBJ whole genome shotgun (WGS) entry which is preliminary data.</text>
</comment>
<keyword evidence="2" id="KW-1133">Transmembrane helix</keyword>
<feature type="region of interest" description="Disordered" evidence="1">
    <location>
        <begin position="229"/>
        <end position="257"/>
    </location>
</feature>
<feature type="region of interest" description="Disordered" evidence="1">
    <location>
        <begin position="399"/>
        <end position="478"/>
    </location>
</feature>
<feature type="transmembrane region" description="Helical" evidence="2">
    <location>
        <begin position="1006"/>
        <end position="1024"/>
    </location>
</feature>
<accession>A0A8H5F1A7</accession>
<feature type="compositionally biased region" description="Polar residues" evidence="1">
    <location>
        <begin position="441"/>
        <end position="453"/>
    </location>
</feature>
<feature type="region of interest" description="Disordered" evidence="1">
    <location>
        <begin position="944"/>
        <end position="994"/>
    </location>
</feature>
<dbReference type="InterPro" id="IPR029058">
    <property type="entry name" value="AB_hydrolase_fold"/>
</dbReference>
<keyword evidence="2" id="KW-0812">Transmembrane</keyword>
<dbReference type="EMBL" id="JAACJM010000420">
    <property type="protein sequence ID" value="KAF5320024.1"/>
    <property type="molecule type" value="Genomic_DNA"/>
</dbReference>
<dbReference type="Proteomes" id="UP000559256">
    <property type="component" value="Unassembled WGS sequence"/>
</dbReference>
<dbReference type="SUPFAM" id="SSF53474">
    <property type="entry name" value="alpha/beta-Hydrolases"/>
    <property type="match status" value="1"/>
</dbReference>
<protein>
    <submittedName>
        <fullName evidence="3">Uncharacterized protein</fullName>
    </submittedName>
</protein>
<feature type="compositionally biased region" description="Low complexity" evidence="1">
    <location>
        <begin position="468"/>
        <end position="478"/>
    </location>
</feature>
<dbReference type="AlphaFoldDB" id="A0A8H5F1A7"/>
<evidence type="ECO:0000256" key="1">
    <source>
        <dbReference type="SAM" id="MobiDB-lite"/>
    </source>
</evidence>
<evidence type="ECO:0000313" key="4">
    <source>
        <dbReference type="Proteomes" id="UP000559256"/>
    </source>
</evidence>
<keyword evidence="4" id="KW-1185">Reference proteome</keyword>
<evidence type="ECO:0000256" key="2">
    <source>
        <dbReference type="SAM" id="Phobius"/>
    </source>
</evidence>
<dbReference type="PANTHER" id="PTHR35560:SF3">
    <property type="entry name" value="PEPTIDASE S9 PROLYL OLIGOPEPTIDASE CATALYTIC DOMAIN-CONTAINING PROTEIN"/>
    <property type="match status" value="1"/>
</dbReference>
<feature type="compositionally biased region" description="Low complexity" evidence="1">
    <location>
        <begin position="402"/>
        <end position="414"/>
    </location>
</feature>